<name>A0A9W8L3E0_9FUNG</name>
<feature type="compositionally biased region" description="Basic and acidic residues" evidence="1">
    <location>
        <begin position="37"/>
        <end position="52"/>
    </location>
</feature>
<dbReference type="AlphaFoldDB" id="A0A9W8L3E0"/>
<dbReference type="EMBL" id="JANBTX010000189">
    <property type="protein sequence ID" value="KAJ2684766.1"/>
    <property type="molecule type" value="Genomic_DNA"/>
</dbReference>
<dbReference type="InterPro" id="IPR018790">
    <property type="entry name" value="DUF2358"/>
</dbReference>
<dbReference type="Pfam" id="PF10184">
    <property type="entry name" value="DUF2358"/>
    <property type="match status" value="1"/>
</dbReference>
<evidence type="ECO:0000313" key="3">
    <source>
        <dbReference type="Proteomes" id="UP001151516"/>
    </source>
</evidence>
<accession>A0A9W8L3E0</accession>
<protein>
    <submittedName>
        <fullName evidence="2">Uncharacterized protein</fullName>
    </submittedName>
</protein>
<dbReference type="Proteomes" id="UP001151516">
    <property type="component" value="Unassembled WGS sequence"/>
</dbReference>
<feature type="region of interest" description="Disordered" evidence="1">
    <location>
        <begin position="31"/>
        <end position="52"/>
    </location>
</feature>
<organism evidence="2 3">
    <name type="scientific">Coemansia spiralis</name>
    <dbReference type="NCBI Taxonomy" id="417178"/>
    <lineage>
        <taxon>Eukaryota</taxon>
        <taxon>Fungi</taxon>
        <taxon>Fungi incertae sedis</taxon>
        <taxon>Zoopagomycota</taxon>
        <taxon>Kickxellomycotina</taxon>
        <taxon>Kickxellomycetes</taxon>
        <taxon>Kickxellales</taxon>
        <taxon>Kickxellaceae</taxon>
        <taxon>Coemansia</taxon>
    </lineage>
</organism>
<dbReference type="PANTHER" id="PTHR31094">
    <property type="entry name" value="RIKEN CDNA 2310061I04 GENE"/>
    <property type="match status" value="1"/>
</dbReference>
<dbReference type="PANTHER" id="PTHR31094:SF2">
    <property type="entry name" value="RIKEN CDNA 2310061I04 GENE"/>
    <property type="match status" value="1"/>
</dbReference>
<gene>
    <name evidence="2" type="ORF">IWW39_004710</name>
</gene>
<reference evidence="2" key="1">
    <citation type="submission" date="2022-07" db="EMBL/GenBank/DDBJ databases">
        <title>Phylogenomic reconstructions and comparative analyses of Kickxellomycotina fungi.</title>
        <authorList>
            <person name="Reynolds N.K."/>
            <person name="Stajich J.E."/>
            <person name="Barry K."/>
            <person name="Grigoriev I.V."/>
            <person name="Crous P."/>
            <person name="Smith M.E."/>
        </authorList>
    </citation>
    <scope>NUCLEOTIDE SEQUENCE</scope>
    <source>
        <strain evidence="2">CBS 109367</strain>
    </source>
</reference>
<dbReference type="OrthoDB" id="1099063at2759"/>
<evidence type="ECO:0000256" key="1">
    <source>
        <dbReference type="SAM" id="MobiDB-lite"/>
    </source>
</evidence>
<sequence length="245" mass="27994">MLCQLLFRTRVIRRVPPTLFKQRLLHITRVTANSKNESPKDKPAPEEGDWDRTIKEAIEQARRELESSPKEAPQPPDDYVTTLGRVMTELPHQLEGFFAHGLDPTLFTEQIRFMEPRHSGMQLTGRSQYLGMARVLRIAMNMWFSSPALTVLLLRQQQAEESLDVFVRWTFEGMPRHSEIIGGSESRYEGEFRYRIHPKSGLICVHEVTAIHPAPPTGIFATAGPLARWMGWLAPRGSLSLNSHK</sequence>
<proteinExistence type="predicted"/>
<comment type="caution">
    <text evidence="2">The sequence shown here is derived from an EMBL/GenBank/DDBJ whole genome shotgun (WGS) entry which is preliminary data.</text>
</comment>
<evidence type="ECO:0000313" key="2">
    <source>
        <dbReference type="EMBL" id="KAJ2684766.1"/>
    </source>
</evidence>
<keyword evidence="3" id="KW-1185">Reference proteome</keyword>